<keyword evidence="2" id="KW-1185">Reference proteome</keyword>
<evidence type="ECO:0000313" key="2">
    <source>
        <dbReference type="Proteomes" id="UP001221898"/>
    </source>
</evidence>
<dbReference type="Proteomes" id="UP001221898">
    <property type="component" value="Unassembled WGS sequence"/>
</dbReference>
<gene>
    <name evidence="1" type="ORF">AAFF_G00116820</name>
</gene>
<dbReference type="EMBL" id="JAINUG010000018">
    <property type="protein sequence ID" value="KAJ8412731.1"/>
    <property type="molecule type" value="Genomic_DNA"/>
</dbReference>
<accession>A0AAD7T3G4</accession>
<comment type="caution">
    <text evidence="1">The sequence shown here is derived from an EMBL/GenBank/DDBJ whole genome shotgun (WGS) entry which is preliminary data.</text>
</comment>
<sequence length="107" mass="12003">MILADLLPHIQHAMQQVEVEEEREKKDEKKSAKKLMTLQIAVLRTQVKGEKTPAATMTAAVIEPPTPAAPGMLPPQQPYLQPYQPQRLAPQSMQPVLVDLNQKIMLE</sequence>
<proteinExistence type="predicted"/>
<dbReference type="AlphaFoldDB" id="A0AAD7T3G4"/>
<reference evidence="1" key="1">
    <citation type="journal article" date="2023" name="Science">
        <title>Genome structures resolve the early diversification of teleost fishes.</title>
        <authorList>
            <person name="Parey E."/>
            <person name="Louis A."/>
            <person name="Montfort J."/>
            <person name="Bouchez O."/>
            <person name="Roques C."/>
            <person name="Iampietro C."/>
            <person name="Lluch J."/>
            <person name="Castinel A."/>
            <person name="Donnadieu C."/>
            <person name="Desvignes T."/>
            <person name="Floi Bucao C."/>
            <person name="Jouanno E."/>
            <person name="Wen M."/>
            <person name="Mejri S."/>
            <person name="Dirks R."/>
            <person name="Jansen H."/>
            <person name="Henkel C."/>
            <person name="Chen W.J."/>
            <person name="Zahm M."/>
            <person name="Cabau C."/>
            <person name="Klopp C."/>
            <person name="Thompson A.W."/>
            <person name="Robinson-Rechavi M."/>
            <person name="Braasch I."/>
            <person name="Lecointre G."/>
            <person name="Bobe J."/>
            <person name="Postlethwait J.H."/>
            <person name="Berthelot C."/>
            <person name="Roest Crollius H."/>
            <person name="Guiguen Y."/>
        </authorList>
    </citation>
    <scope>NUCLEOTIDE SEQUENCE</scope>
    <source>
        <strain evidence="1">NC1722</strain>
    </source>
</reference>
<organism evidence="1 2">
    <name type="scientific">Aldrovandia affinis</name>
    <dbReference type="NCBI Taxonomy" id="143900"/>
    <lineage>
        <taxon>Eukaryota</taxon>
        <taxon>Metazoa</taxon>
        <taxon>Chordata</taxon>
        <taxon>Craniata</taxon>
        <taxon>Vertebrata</taxon>
        <taxon>Euteleostomi</taxon>
        <taxon>Actinopterygii</taxon>
        <taxon>Neopterygii</taxon>
        <taxon>Teleostei</taxon>
        <taxon>Notacanthiformes</taxon>
        <taxon>Halosauridae</taxon>
        <taxon>Aldrovandia</taxon>
    </lineage>
</organism>
<evidence type="ECO:0000313" key="1">
    <source>
        <dbReference type="EMBL" id="KAJ8412731.1"/>
    </source>
</evidence>
<protein>
    <submittedName>
        <fullName evidence="1">Uncharacterized protein</fullName>
    </submittedName>
</protein>
<name>A0AAD7T3G4_9TELE</name>